<dbReference type="Pfam" id="PF09445">
    <property type="entry name" value="Methyltransf_15"/>
    <property type="match status" value="1"/>
</dbReference>
<name>A0A0R3TVF7_RODNA</name>
<evidence type="ECO:0000256" key="4">
    <source>
        <dbReference type="ARBA" id="ARBA00048740"/>
    </source>
</evidence>
<dbReference type="PANTHER" id="PTHR14741:SF32">
    <property type="entry name" value="TRIMETHYLGUANOSINE SYNTHASE"/>
    <property type="match status" value="1"/>
</dbReference>
<dbReference type="STRING" id="102285.A0A0R3TVF7"/>
<evidence type="ECO:0000313" key="9">
    <source>
        <dbReference type="Proteomes" id="UP000278807"/>
    </source>
</evidence>
<sequence>MTESRIVKFDDSIFDTLSDVSSSDAEQESIQISSIAAAEDNKQMDGVQVDCHATENSGVSSILNRENFVHNKESSPIAIPSRRALKRSHKRYKEFEGMMRDPSVARWWKRRFDLFWRFDEGIKMDKESWYIVTPEEVARRQAEICTSNVVVDAYAGAGGNTIQFAQKCQFVIGIDNNLERLSSILQPNTRVYGVKSRVDCICGDVTGVLRALRTESISAIDTVFMSPPWGGPGYTKCSRLPPGSSSWNKRRRSEIILEEMTNPCSEIFDIDGQIPTLVDAVSAAKNLFLHRPSPRVAIYLPRNSSLGQLLKLGWSGENSEDSANRHEVKIEEYWLRGRRMALCVYIGDFEIPDEV</sequence>
<evidence type="ECO:0000256" key="1">
    <source>
        <dbReference type="ARBA" id="ARBA00018517"/>
    </source>
</evidence>
<protein>
    <recommendedName>
        <fullName evidence="1">Trimethylguanosine synthase</fullName>
    </recommendedName>
    <alternativeName>
        <fullName evidence="7">Cap-specific guanine-N(2) methyltransferase</fullName>
    </alternativeName>
</protein>
<dbReference type="AlphaFoldDB" id="A0A0R3TVF7"/>
<comment type="similarity">
    <text evidence="2">Belongs to the methyltransferase superfamily. Trimethylguanosine synthase family.</text>
</comment>
<evidence type="ECO:0000256" key="6">
    <source>
        <dbReference type="ARBA" id="ARBA00049075"/>
    </source>
</evidence>
<evidence type="ECO:0000256" key="2">
    <source>
        <dbReference type="ARBA" id="ARBA00025783"/>
    </source>
</evidence>
<reference evidence="8 9" key="2">
    <citation type="submission" date="2018-11" db="EMBL/GenBank/DDBJ databases">
        <authorList>
            <consortium name="Pathogen Informatics"/>
        </authorList>
    </citation>
    <scope>NUCLEOTIDE SEQUENCE [LARGE SCALE GENOMIC DNA]</scope>
</reference>
<dbReference type="SUPFAM" id="SSF53335">
    <property type="entry name" value="S-adenosyl-L-methionine-dependent methyltransferases"/>
    <property type="match status" value="1"/>
</dbReference>
<dbReference type="Proteomes" id="UP000278807">
    <property type="component" value="Unassembled WGS sequence"/>
</dbReference>
<dbReference type="PANTHER" id="PTHR14741">
    <property type="entry name" value="S-ADENOSYLMETHIONINE-DEPENDENT METHYLTRANSFERASE RELATED"/>
    <property type="match status" value="1"/>
</dbReference>
<comment type="catalytic activity">
    <reaction evidence="3">
        <text>a 5'-end (N(2),N(7)-dimethyl 5'-triphosphoguanosine)-ribonucleoside in snoRNA + S-adenosyl-L-methionine = a 5'-end (N(2),N(2),N(7)-trimethyl 5'-triphosphoguanosine)-ribonucleoside in snoRNA + S-adenosyl-L-homocysteine + H(+)</text>
        <dbReference type="Rhea" id="RHEA:78507"/>
        <dbReference type="Rhea" id="RHEA-COMP:19088"/>
        <dbReference type="Rhea" id="RHEA-COMP:19090"/>
        <dbReference type="ChEBI" id="CHEBI:15378"/>
        <dbReference type="ChEBI" id="CHEBI:57856"/>
        <dbReference type="ChEBI" id="CHEBI:59789"/>
        <dbReference type="ChEBI" id="CHEBI:167623"/>
        <dbReference type="ChEBI" id="CHEBI:172880"/>
    </reaction>
    <physiologicalReaction direction="left-to-right" evidence="3">
        <dbReference type="Rhea" id="RHEA:78508"/>
    </physiologicalReaction>
</comment>
<dbReference type="WBParaSite" id="HNAJ_0001180301-mRNA-1">
    <property type="protein sequence ID" value="HNAJ_0001180301-mRNA-1"/>
    <property type="gene ID" value="HNAJ_0001180301"/>
</dbReference>
<reference evidence="10" key="1">
    <citation type="submission" date="2017-02" db="UniProtKB">
        <authorList>
            <consortium name="WormBaseParasite"/>
        </authorList>
    </citation>
    <scope>IDENTIFICATION</scope>
</reference>
<dbReference type="InterPro" id="IPR029063">
    <property type="entry name" value="SAM-dependent_MTases_sf"/>
</dbReference>
<evidence type="ECO:0000256" key="3">
    <source>
        <dbReference type="ARBA" id="ARBA00047418"/>
    </source>
</evidence>
<proteinExistence type="inferred from homology"/>
<comment type="catalytic activity">
    <reaction evidence="6">
        <text>a 5'-end (N(7)-methyl 5'-triphosphoguanosine)-ribonucleoside in snRNA + S-adenosyl-L-methionine = a 5'-end (N(2),N(7)-dimethyl 5'-triphosphoguanosine)-ribonucleoside in snRNA + S-adenosyl-L-homocysteine + H(+)</text>
        <dbReference type="Rhea" id="RHEA:78471"/>
        <dbReference type="Rhea" id="RHEA-COMP:19085"/>
        <dbReference type="Rhea" id="RHEA-COMP:19087"/>
        <dbReference type="ChEBI" id="CHEBI:15378"/>
        <dbReference type="ChEBI" id="CHEBI:57856"/>
        <dbReference type="ChEBI" id="CHEBI:59789"/>
        <dbReference type="ChEBI" id="CHEBI:156461"/>
        <dbReference type="ChEBI" id="CHEBI:172880"/>
    </reaction>
    <physiologicalReaction direction="left-to-right" evidence="6">
        <dbReference type="Rhea" id="RHEA:78472"/>
    </physiologicalReaction>
</comment>
<dbReference type="EMBL" id="UZAE01013797">
    <property type="protein sequence ID" value="VDO11363.1"/>
    <property type="molecule type" value="Genomic_DNA"/>
</dbReference>
<comment type="catalytic activity">
    <reaction evidence="5">
        <text>a 5'-end (N(2),N(7)-dimethyl 5'-triphosphoguanosine)-ribonucleoside in snRNA + S-adenosyl-L-methionine = a 5'-end (N(2),N(2),N(7)-trimethyl 5'-triphosphoguanosine)-ribonucleoside in snRNA + S-adenosyl-L-homocysteine + H(+)</text>
        <dbReference type="Rhea" id="RHEA:78479"/>
        <dbReference type="Rhea" id="RHEA-COMP:19087"/>
        <dbReference type="Rhea" id="RHEA-COMP:19089"/>
        <dbReference type="ChEBI" id="CHEBI:15378"/>
        <dbReference type="ChEBI" id="CHEBI:57856"/>
        <dbReference type="ChEBI" id="CHEBI:59789"/>
        <dbReference type="ChEBI" id="CHEBI:167623"/>
        <dbReference type="ChEBI" id="CHEBI:172880"/>
    </reaction>
    <physiologicalReaction direction="left-to-right" evidence="5">
        <dbReference type="Rhea" id="RHEA:78480"/>
    </physiologicalReaction>
</comment>
<evidence type="ECO:0000313" key="8">
    <source>
        <dbReference type="EMBL" id="VDO11363.1"/>
    </source>
</evidence>
<evidence type="ECO:0000313" key="10">
    <source>
        <dbReference type="WBParaSite" id="HNAJ_0001180301-mRNA-1"/>
    </source>
</evidence>
<dbReference type="Gene3D" id="3.40.50.150">
    <property type="entry name" value="Vaccinia Virus protein VP39"/>
    <property type="match status" value="1"/>
</dbReference>
<dbReference type="GO" id="GO:0005634">
    <property type="term" value="C:nucleus"/>
    <property type="evidence" value="ECO:0007669"/>
    <property type="project" value="TreeGrafter"/>
</dbReference>
<dbReference type="InterPro" id="IPR019012">
    <property type="entry name" value="RNA_cap_Gua-N2-MeTrfase"/>
</dbReference>
<dbReference type="OrthoDB" id="194443at2759"/>
<accession>A0A0R3TVF7</accession>
<evidence type="ECO:0000256" key="5">
    <source>
        <dbReference type="ARBA" id="ARBA00048763"/>
    </source>
</evidence>
<organism evidence="10">
    <name type="scientific">Rodentolepis nana</name>
    <name type="common">Dwarf tapeworm</name>
    <name type="synonym">Hymenolepis nana</name>
    <dbReference type="NCBI Taxonomy" id="102285"/>
    <lineage>
        <taxon>Eukaryota</taxon>
        <taxon>Metazoa</taxon>
        <taxon>Spiralia</taxon>
        <taxon>Lophotrochozoa</taxon>
        <taxon>Platyhelminthes</taxon>
        <taxon>Cestoda</taxon>
        <taxon>Eucestoda</taxon>
        <taxon>Cyclophyllidea</taxon>
        <taxon>Hymenolepididae</taxon>
        <taxon>Rodentolepis</taxon>
    </lineage>
</organism>
<dbReference type="GO" id="GO:0071164">
    <property type="term" value="F:RNA cap trimethylguanosine synthase activity"/>
    <property type="evidence" value="ECO:0007669"/>
    <property type="project" value="TreeGrafter"/>
</dbReference>
<keyword evidence="9" id="KW-1185">Reference proteome</keyword>
<evidence type="ECO:0000256" key="7">
    <source>
        <dbReference type="ARBA" id="ARBA00049790"/>
    </source>
</evidence>
<comment type="catalytic activity">
    <reaction evidence="4">
        <text>a 5'-end (N(7)-methyl 5'-triphosphoguanosine)-ribonucleoside in snoRNA + S-adenosyl-L-methionine = a 5'-end (N(2),N(7)-dimethyl 5'-triphosphoguanosine)-ribonucleoside in snoRNA + S-adenosyl-L-homocysteine + H(+)</text>
        <dbReference type="Rhea" id="RHEA:78475"/>
        <dbReference type="Rhea" id="RHEA-COMP:19086"/>
        <dbReference type="Rhea" id="RHEA-COMP:19088"/>
        <dbReference type="ChEBI" id="CHEBI:15378"/>
        <dbReference type="ChEBI" id="CHEBI:57856"/>
        <dbReference type="ChEBI" id="CHEBI:59789"/>
        <dbReference type="ChEBI" id="CHEBI:156461"/>
        <dbReference type="ChEBI" id="CHEBI:172880"/>
    </reaction>
    <physiologicalReaction direction="left-to-right" evidence="4">
        <dbReference type="Rhea" id="RHEA:78476"/>
    </physiologicalReaction>
</comment>
<gene>
    <name evidence="8" type="ORF">HNAJ_LOCUS11792</name>
</gene>